<proteinExistence type="predicted"/>
<organism evidence="1 2">
    <name type="scientific">Idiomarina aquatica</name>
    <dbReference type="NCBI Taxonomy" id="1327752"/>
    <lineage>
        <taxon>Bacteria</taxon>
        <taxon>Pseudomonadati</taxon>
        <taxon>Pseudomonadota</taxon>
        <taxon>Gammaproteobacteria</taxon>
        <taxon>Alteromonadales</taxon>
        <taxon>Idiomarinaceae</taxon>
        <taxon>Idiomarina</taxon>
    </lineage>
</organism>
<name>A0A4R6P2J2_9GAMM</name>
<dbReference type="AlphaFoldDB" id="A0A4R6P2J2"/>
<gene>
    <name evidence="1" type="ORF">DEU29_11942</name>
</gene>
<accession>A0A4R6P2J2</accession>
<dbReference type="EMBL" id="SNXI01000019">
    <property type="protein sequence ID" value="TDP28967.1"/>
    <property type="molecule type" value="Genomic_DNA"/>
</dbReference>
<evidence type="ECO:0000313" key="2">
    <source>
        <dbReference type="Proteomes" id="UP000295531"/>
    </source>
</evidence>
<sequence>MRTQNIKMLGVNGISQDQVGKLREKIFGKGKLSG</sequence>
<protein>
    <submittedName>
        <fullName evidence="1">Uncharacterized protein</fullName>
    </submittedName>
</protein>
<dbReference type="Proteomes" id="UP000295531">
    <property type="component" value="Unassembled WGS sequence"/>
</dbReference>
<comment type="caution">
    <text evidence="1">The sequence shown here is derived from an EMBL/GenBank/DDBJ whole genome shotgun (WGS) entry which is preliminary data.</text>
</comment>
<reference evidence="1 2" key="1">
    <citation type="submission" date="2019-03" db="EMBL/GenBank/DDBJ databases">
        <title>Freshwater and sediment microbial communities from various areas in North America, analyzing microbe dynamics in response to fracking.</title>
        <authorList>
            <person name="Lamendella R."/>
        </authorList>
    </citation>
    <scope>NUCLEOTIDE SEQUENCE [LARGE SCALE GENOMIC DNA]</scope>
    <source>
        <strain evidence="1 2">18_TX</strain>
    </source>
</reference>
<evidence type="ECO:0000313" key="1">
    <source>
        <dbReference type="EMBL" id="TDP28967.1"/>
    </source>
</evidence>
<keyword evidence="2" id="KW-1185">Reference proteome</keyword>